<dbReference type="PANTHER" id="PTHR11439:SF463">
    <property type="entry name" value="REVERSE TRANSCRIPTASE TY1_COPIA-TYPE DOMAIN-CONTAINING PROTEIN"/>
    <property type="match status" value="1"/>
</dbReference>
<dbReference type="AlphaFoldDB" id="A0AAQ3RIC0"/>
<dbReference type="Pfam" id="PF07727">
    <property type="entry name" value="RVT_2"/>
    <property type="match status" value="1"/>
</dbReference>
<evidence type="ECO:0000313" key="3">
    <source>
        <dbReference type="Proteomes" id="UP001374535"/>
    </source>
</evidence>
<sequence length="485" mass="55136">MAFKFKDEMSRVATIQVHIGLKKKYVKCYKEASYISQWTQAKKDELKALENNNTWIMIDLPPMKIIGYTQLEGLDYLKTFTLIAKLTTLHLFLVVSTSNKWILKNLDLNNDFLHDDLHEEVYMKLPPSLTHEKPNQNSSVIHLSQCLDLLTEVGMLNYAPMPTLTMLLSRLTNQGDILNDEDASSYHRLVRRLIYFPNTIFEITFFINNLNQFVLSPTTLYQQAASHILRYLKATLDYENNVNIKSTTTLLSIGKPPLTIILSMLPASVKDAVSTSSCQPHLSILIFIEETINVLGHSASQSLGHLVSGFWPFGLTGSQSFSLTGIRPFGFAGARPFGLMSFRPFGLTTVRLYRYSTIRPHRHFPNEHLLTGIHPFGFADSRPFGLTNIQPFDLRYLVIRPYNTTRTTSLKLISPTYDIRDERLQRIANRTIAGTSPRSKLEDHRTVKGERERAVKIQGKQAIQSIQASESDKATSAKLAFRFTS</sequence>
<dbReference type="EMBL" id="CP144692">
    <property type="protein sequence ID" value="WVY96468.1"/>
    <property type="molecule type" value="Genomic_DNA"/>
</dbReference>
<name>A0AAQ3RIC0_VIGMU</name>
<dbReference type="PANTHER" id="PTHR11439">
    <property type="entry name" value="GAG-POL-RELATED RETROTRANSPOSON"/>
    <property type="match status" value="1"/>
</dbReference>
<protein>
    <recommendedName>
        <fullName evidence="1">Reverse transcriptase Ty1/copia-type domain-containing protein</fullName>
    </recommendedName>
</protein>
<evidence type="ECO:0000259" key="1">
    <source>
        <dbReference type="Pfam" id="PF07727"/>
    </source>
</evidence>
<feature type="domain" description="Reverse transcriptase Ty1/copia-type" evidence="1">
    <location>
        <begin position="66"/>
        <end position="155"/>
    </location>
</feature>
<dbReference type="Proteomes" id="UP001374535">
    <property type="component" value="Chromosome 9"/>
</dbReference>
<proteinExistence type="predicted"/>
<evidence type="ECO:0000313" key="2">
    <source>
        <dbReference type="EMBL" id="WVY96468.1"/>
    </source>
</evidence>
<organism evidence="2 3">
    <name type="scientific">Vigna mungo</name>
    <name type="common">Black gram</name>
    <name type="synonym">Phaseolus mungo</name>
    <dbReference type="NCBI Taxonomy" id="3915"/>
    <lineage>
        <taxon>Eukaryota</taxon>
        <taxon>Viridiplantae</taxon>
        <taxon>Streptophyta</taxon>
        <taxon>Embryophyta</taxon>
        <taxon>Tracheophyta</taxon>
        <taxon>Spermatophyta</taxon>
        <taxon>Magnoliopsida</taxon>
        <taxon>eudicotyledons</taxon>
        <taxon>Gunneridae</taxon>
        <taxon>Pentapetalae</taxon>
        <taxon>rosids</taxon>
        <taxon>fabids</taxon>
        <taxon>Fabales</taxon>
        <taxon>Fabaceae</taxon>
        <taxon>Papilionoideae</taxon>
        <taxon>50 kb inversion clade</taxon>
        <taxon>NPAAA clade</taxon>
        <taxon>indigoferoid/millettioid clade</taxon>
        <taxon>Phaseoleae</taxon>
        <taxon>Vigna</taxon>
    </lineage>
</organism>
<keyword evidence="3" id="KW-1185">Reference proteome</keyword>
<reference evidence="2 3" key="1">
    <citation type="journal article" date="2023" name="Life. Sci Alliance">
        <title>Evolutionary insights into 3D genome organization and epigenetic landscape of Vigna mungo.</title>
        <authorList>
            <person name="Junaid A."/>
            <person name="Singh B."/>
            <person name="Bhatia S."/>
        </authorList>
    </citation>
    <scope>NUCLEOTIDE SEQUENCE [LARGE SCALE GENOMIC DNA]</scope>
    <source>
        <strain evidence="2">Urdbean</strain>
    </source>
</reference>
<gene>
    <name evidence="2" type="ORF">V8G54_028619</name>
</gene>
<accession>A0AAQ3RIC0</accession>
<dbReference type="InterPro" id="IPR013103">
    <property type="entry name" value="RVT_2"/>
</dbReference>